<gene>
    <name evidence="1" type="ORF">GOP47_0023754</name>
</gene>
<keyword evidence="2" id="KW-1185">Reference proteome</keyword>
<protein>
    <submittedName>
        <fullName evidence="1">Uncharacterized protein</fullName>
    </submittedName>
</protein>
<dbReference type="EMBL" id="JABFUD020000023">
    <property type="protein sequence ID" value="KAI5061249.1"/>
    <property type="molecule type" value="Genomic_DNA"/>
</dbReference>
<dbReference type="AlphaFoldDB" id="A0A9D4U421"/>
<organism evidence="1 2">
    <name type="scientific">Adiantum capillus-veneris</name>
    <name type="common">Maidenhair fern</name>
    <dbReference type="NCBI Taxonomy" id="13818"/>
    <lineage>
        <taxon>Eukaryota</taxon>
        <taxon>Viridiplantae</taxon>
        <taxon>Streptophyta</taxon>
        <taxon>Embryophyta</taxon>
        <taxon>Tracheophyta</taxon>
        <taxon>Polypodiopsida</taxon>
        <taxon>Polypodiidae</taxon>
        <taxon>Polypodiales</taxon>
        <taxon>Pteridineae</taxon>
        <taxon>Pteridaceae</taxon>
        <taxon>Vittarioideae</taxon>
        <taxon>Adiantum</taxon>
    </lineage>
</organism>
<dbReference type="Proteomes" id="UP000886520">
    <property type="component" value="Chromosome 23"/>
</dbReference>
<proteinExistence type="predicted"/>
<evidence type="ECO:0000313" key="1">
    <source>
        <dbReference type="EMBL" id="KAI5061249.1"/>
    </source>
</evidence>
<comment type="caution">
    <text evidence="1">The sequence shown here is derived from an EMBL/GenBank/DDBJ whole genome shotgun (WGS) entry which is preliminary data.</text>
</comment>
<reference evidence="1" key="1">
    <citation type="submission" date="2021-01" db="EMBL/GenBank/DDBJ databases">
        <title>Adiantum capillus-veneris genome.</title>
        <authorList>
            <person name="Fang Y."/>
            <person name="Liao Q."/>
        </authorList>
    </citation>
    <scope>NUCLEOTIDE SEQUENCE</scope>
    <source>
        <strain evidence="1">H3</strain>
        <tissue evidence="1">Leaf</tissue>
    </source>
</reference>
<sequence length="72" mass="8038">MPLWKLNIFLAPLWSLHCALLTTHYLMNAQILVPLMPTAVALSKLSTQKRAGIPRHSSCNLIKITFANFCSS</sequence>
<accession>A0A9D4U421</accession>
<evidence type="ECO:0000313" key="2">
    <source>
        <dbReference type="Proteomes" id="UP000886520"/>
    </source>
</evidence>
<name>A0A9D4U421_ADICA</name>